<accession>M1HFU5</accession>
<dbReference type="EMBL" id="JX997159">
    <property type="protein sequence ID" value="AGE50692.1"/>
    <property type="molecule type" value="Genomic_DNA"/>
</dbReference>
<organism evidence="1 2">
    <name type="scientific">Paramecium bursaria Chlorella virus CVA-1</name>
    <dbReference type="NCBI Taxonomy" id="42683"/>
    <lineage>
        <taxon>Viruses</taxon>
        <taxon>Varidnaviria</taxon>
        <taxon>Bamfordvirae</taxon>
        <taxon>Nucleocytoviricota</taxon>
        <taxon>Megaviricetes</taxon>
        <taxon>Algavirales</taxon>
        <taxon>Phycodnaviridae</taxon>
        <taxon>Chlorovirus</taxon>
        <taxon>Chlorovirus conductrix</taxon>
        <taxon>Paramecium bursaria Chlorella virus A1</taxon>
    </lineage>
</organism>
<gene>
    <name evidence="1" type="primary">CVA-1_1009R</name>
    <name evidence="1" type="ORF">PBCVCVA1_1009R</name>
</gene>
<dbReference type="RefSeq" id="YP_009702028.1">
    <property type="nucleotide sequence ID" value="NC_044937.1"/>
</dbReference>
<dbReference type="GeneID" id="41900602"/>
<dbReference type="Proteomes" id="UP000243236">
    <property type="component" value="Segment"/>
</dbReference>
<protein>
    <submittedName>
        <fullName evidence="1">Uncharacterized protein</fullName>
    </submittedName>
</protein>
<keyword evidence="2" id="KW-1185">Reference proteome</keyword>
<dbReference type="KEGG" id="vg:41900602"/>
<proteinExistence type="predicted"/>
<sequence length="165" mass="20018">MRGLRLCLFKRLYELLLKRLVRLWSVARRGKCCNGSTKWCVYRRFVYKRDTWNKKYKYQDHMTLKWFSRPHRKEEEFAEKLDLIEKQYADRLDRKEKEIIERLGHVDNELAKTLGVVETEYLRLRKFQDKLNTCMELLQSDNAVLRATINDLQSKEKSLPKNLTS</sequence>
<evidence type="ECO:0000313" key="2">
    <source>
        <dbReference type="Proteomes" id="UP000243236"/>
    </source>
</evidence>
<evidence type="ECO:0000313" key="1">
    <source>
        <dbReference type="EMBL" id="AGE50692.1"/>
    </source>
</evidence>
<reference evidence="1 2" key="1">
    <citation type="submission" date="2012-10" db="EMBL/GenBank/DDBJ databases">
        <title>Towards defining the chloroviruses: a genomic journey through a genus of large DNA viruses.</title>
        <authorList>
            <person name="Jeanniard A."/>
            <person name="Dunigan D.D."/>
            <person name="Gurnon J.R."/>
            <person name="Agarkova I."/>
            <person name="Kang M."/>
            <person name="Vitek J."/>
            <person name="Duncan G."/>
            <person name="McClung O.W."/>
            <person name="Larsen M."/>
            <person name="Claverie J.-M."/>
            <person name="Van Etten J.L."/>
            <person name="Blanc G."/>
        </authorList>
    </citation>
    <scope>NUCLEOTIDE SEQUENCE [LARGE SCALE GENOMIC DNA]</scope>
</reference>
<name>M1HFU5_9PHYC</name>